<name>A0ABU0EYA2_9PSEU</name>
<evidence type="ECO:0000256" key="1">
    <source>
        <dbReference type="SAM" id="MobiDB-lite"/>
    </source>
</evidence>
<dbReference type="EMBL" id="JAUSUT010000001">
    <property type="protein sequence ID" value="MDQ0380277.1"/>
    <property type="molecule type" value="Genomic_DNA"/>
</dbReference>
<reference evidence="2 3" key="1">
    <citation type="submission" date="2023-07" db="EMBL/GenBank/DDBJ databases">
        <title>Sequencing the genomes of 1000 actinobacteria strains.</title>
        <authorList>
            <person name="Klenk H.-P."/>
        </authorList>
    </citation>
    <scope>NUCLEOTIDE SEQUENCE [LARGE SCALE GENOMIC DNA]</scope>
    <source>
        <strain evidence="2 3">DSM 45805</strain>
    </source>
</reference>
<feature type="region of interest" description="Disordered" evidence="1">
    <location>
        <begin position="66"/>
        <end position="86"/>
    </location>
</feature>
<comment type="caution">
    <text evidence="2">The sequence shown here is derived from an EMBL/GenBank/DDBJ whole genome shotgun (WGS) entry which is preliminary data.</text>
</comment>
<sequence length="86" mass="9155">MSSPAKRAARWSAMSMPAATPAAVSIPPWSTQRRLTGTAPYSRSVSRNAQCVVAFRPVSRPAAPRISELGRTDAGAATARPYSARR</sequence>
<proteinExistence type="predicted"/>
<dbReference type="Proteomes" id="UP001229651">
    <property type="component" value="Unassembled WGS sequence"/>
</dbReference>
<evidence type="ECO:0000313" key="2">
    <source>
        <dbReference type="EMBL" id="MDQ0380277.1"/>
    </source>
</evidence>
<accession>A0ABU0EYA2</accession>
<evidence type="ECO:0000313" key="3">
    <source>
        <dbReference type="Proteomes" id="UP001229651"/>
    </source>
</evidence>
<organism evidence="2 3">
    <name type="scientific">Amycolatopsis thermophila</name>
    <dbReference type="NCBI Taxonomy" id="206084"/>
    <lineage>
        <taxon>Bacteria</taxon>
        <taxon>Bacillati</taxon>
        <taxon>Actinomycetota</taxon>
        <taxon>Actinomycetes</taxon>
        <taxon>Pseudonocardiales</taxon>
        <taxon>Pseudonocardiaceae</taxon>
        <taxon>Amycolatopsis</taxon>
    </lineage>
</organism>
<protein>
    <submittedName>
        <fullName evidence="2">Uncharacterized protein</fullName>
    </submittedName>
</protein>
<keyword evidence="3" id="KW-1185">Reference proteome</keyword>
<gene>
    <name evidence="2" type="ORF">FB470_004271</name>
</gene>